<dbReference type="RefSeq" id="WP_139806800.1">
    <property type="nucleotide sequence ID" value="NZ_FWWU01000009.1"/>
</dbReference>
<evidence type="ECO:0000313" key="2">
    <source>
        <dbReference type="EMBL" id="SMB89158.1"/>
    </source>
</evidence>
<keyword evidence="3" id="KW-1185">Reference proteome</keyword>
<organism evidence="2 3">
    <name type="scientific">Deinococcus hopiensis KR-140</name>
    <dbReference type="NCBI Taxonomy" id="695939"/>
    <lineage>
        <taxon>Bacteria</taxon>
        <taxon>Thermotogati</taxon>
        <taxon>Deinococcota</taxon>
        <taxon>Deinococci</taxon>
        <taxon>Deinococcales</taxon>
        <taxon>Deinococcaceae</taxon>
        <taxon>Deinococcus</taxon>
    </lineage>
</organism>
<reference evidence="2 3" key="1">
    <citation type="submission" date="2017-04" db="EMBL/GenBank/DDBJ databases">
        <authorList>
            <person name="Afonso C.L."/>
            <person name="Miller P.J."/>
            <person name="Scott M.A."/>
            <person name="Spackman E."/>
            <person name="Goraichik I."/>
            <person name="Dimitrov K.M."/>
            <person name="Suarez D.L."/>
            <person name="Swayne D.E."/>
        </authorList>
    </citation>
    <scope>NUCLEOTIDE SEQUENCE [LARGE SCALE GENOMIC DNA]</scope>
    <source>
        <strain evidence="2 3">KR-140</strain>
    </source>
</reference>
<evidence type="ECO:0000256" key="1">
    <source>
        <dbReference type="SAM" id="Phobius"/>
    </source>
</evidence>
<proteinExistence type="predicted"/>
<dbReference type="STRING" id="695939.SAMN00790413_00290"/>
<protein>
    <submittedName>
        <fullName evidence="2">Uncharacterized protein</fullName>
    </submittedName>
</protein>
<evidence type="ECO:0000313" key="3">
    <source>
        <dbReference type="Proteomes" id="UP000192582"/>
    </source>
</evidence>
<keyword evidence="1" id="KW-0472">Membrane</keyword>
<sequence length="90" mass="10300">MVQIISLLLLLAGWLLTGTIETDWWPKDDVSGQTMRKGIGTVMSLMGVLGYTWYMEAYARHHKSPVWRRAFGWVLMLAITFNVLTKWGPS</sequence>
<keyword evidence="1" id="KW-1133">Transmembrane helix</keyword>
<keyword evidence="1" id="KW-0812">Transmembrane</keyword>
<dbReference type="EMBL" id="FWWU01000009">
    <property type="protein sequence ID" value="SMB89158.1"/>
    <property type="molecule type" value="Genomic_DNA"/>
</dbReference>
<gene>
    <name evidence="2" type="ORF">SAMN00790413_00290</name>
</gene>
<dbReference type="AlphaFoldDB" id="A0A1W1V6X9"/>
<accession>A0A1W1V6X9</accession>
<feature type="transmembrane region" description="Helical" evidence="1">
    <location>
        <begin position="38"/>
        <end position="54"/>
    </location>
</feature>
<feature type="transmembrane region" description="Helical" evidence="1">
    <location>
        <begin position="66"/>
        <end position="84"/>
    </location>
</feature>
<name>A0A1W1V6X9_9DEIO</name>
<dbReference type="Proteomes" id="UP000192582">
    <property type="component" value="Unassembled WGS sequence"/>
</dbReference>